<dbReference type="InterPro" id="IPR036812">
    <property type="entry name" value="NAD(P)_OxRdtase_dom_sf"/>
</dbReference>
<protein>
    <recommendedName>
        <fullName evidence="1">NADP-dependent oxidoreductase domain-containing protein</fullName>
    </recommendedName>
</protein>
<dbReference type="SUPFAM" id="SSF51430">
    <property type="entry name" value="NAD(P)-linked oxidoreductase"/>
    <property type="match status" value="1"/>
</dbReference>
<organism evidence="2 3">
    <name type="scientific">Vigna mungo</name>
    <name type="common">Black gram</name>
    <name type="synonym">Phaseolus mungo</name>
    <dbReference type="NCBI Taxonomy" id="3915"/>
    <lineage>
        <taxon>Eukaryota</taxon>
        <taxon>Viridiplantae</taxon>
        <taxon>Streptophyta</taxon>
        <taxon>Embryophyta</taxon>
        <taxon>Tracheophyta</taxon>
        <taxon>Spermatophyta</taxon>
        <taxon>Magnoliopsida</taxon>
        <taxon>eudicotyledons</taxon>
        <taxon>Gunneridae</taxon>
        <taxon>Pentapetalae</taxon>
        <taxon>rosids</taxon>
        <taxon>fabids</taxon>
        <taxon>Fabales</taxon>
        <taxon>Fabaceae</taxon>
        <taxon>Papilionoideae</taxon>
        <taxon>50 kb inversion clade</taxon>
        <taxon>NPAAA clade</taxon>
        <taxon>indigoferoid/millettioid clade</taxon>
        <taxon>Phaseoleae</taxon>
        <taxon>Vigna</taxon>
    </lineage>
</organism>
<dbReference type="Proteomes" id="UP001374535">
    <property type="component" value="Chromosome 1"/>
</dbReference>
<dbReference type="Gene3D" id="3.20.20.100">
    <property type="entry name" value="NADP-dependent oxidoreductase domain"/>
    <property type="match status" value="1"/>
</dbReference>
<evidence type="ECO:0000259" key="1">
    <source>
        <dbReference type="Pfam" id="PF00248"/>
    </source>
</evidence>
<keyword evidence="3" id="KW-1185">Reference proteome</keyword>
<dbReference type="AlphaFoldDB" id="A0AAQ3SCR1"/>
<dbReference type="InterPro" id="IPR023210">
    <property type="entry name" value="NADP_OxRdtase_dom"/>
</dbReference>
<reference evidence="2 3" key="1">
    <citation type="journal article" date="2023" name="Life. Sci Alliance">
        <title>Evolutionary insights into 3D genome organization and epigenetic landscape of Vigna mungo.</title>
        <authorList>
            <person name="Junaid A."/>
            <person name="Singh B."/>
            <person name="Bhatia S."/>
        </authorList>
    </citation>
    <scope>NUCLEOTIDE SEQUENCE [LARGE SCALE GENOMIC DNA]</scope>
    <source>
        <strain evidence="2">Urdbean</strain>
    </source>
</reference>
<evidence type="ECO:0000313" key="2">
    <source>
        <dbReference type="EMBL" id="WVZ24046.1"/>
    </source>
</evidence>
<name>A0AAQ3SCR1_VIGMU</name>
<dbReference type="PANTHER" id="PTHR43147">
    <property type="entry name" value="PROTEIN TAS"/>
    <property type="match status" value="1"/>
</dbReference>
<dbReference type="Pfam" id="PF00248">
    <property type="entry name" value="Aldo_ket_red"/>
    <property type="match status" value="1"/>
</dbReference>
<gene>
    <name evidence="2" type="ORF">V8G54_002590</name>
</gene>
<dbReference type="PANTHER" id="PTHR43147:SF2">
    <property type="entry name" value="NADP-DEPENDENT OXIDOREDUCTASE DOMAIN-CONTAINING PROTEIN"/>
    <property type="match status" value="1"/>
</dbReference>
<feature type="domain" description="NADP-dependent oxidoreductase" evidence="1">
    <location>
        <begin position="16"/>
        <end position="104"/>
    </location>
</feature>
<evidence type="ECO:0000313" key="3">
    <source>
        <dbReference type="Proteomes" id="UP001374535"/>
    </source>
</evidence>
<dbReference type="EMBL" id="CP144700">
    <property type="protein sequence ID" value="WVZ24046.1"/>
    <property type="molecule type" value="Genomic_DNA"/>
</dbReference>
<accession>A0AAQ3SCR1</accession>
<sequence length="137" mass="15165">MFGETEYDAVRQYASVGIDEQLEALSTAVKAGKASSIIRYIGLSNETPYGLMKFIQVAEKYASHLKIVSVQNSYSLLCRTFDSAMAECCHQESPLAMGILSGKYFSLGGGPKDARLNLFKVYPTDTIIIIHRGVFRR</sequence>
<proteinExistence type="predicted"/>